<proteinExistence type="predicted"/>
<feature type="region of interest" description="Disordered" evidence="1">
    <location>
        <begin position="166"/>
        <end position="217"/>
    </location>
</feature>
<organism evidence="2 3">
    <name type="scientific">Vanessa tameamea</name>
    <name type="common">Kamehameha butterfly</name>
    <dbReference type="NCBI Taxonomy" id="334116"/>
    <lineage>
        <taxon>Eukaryota</taxon>
        <taxon>Metazoa</taxon>
        <taxon>Ecdysozoa</taxon>
        <taxon>Arthropoda</taxon>
        <taxon>Hexapoda</taxon>
        <taxon>Insecta</taxon>
        <taxon>Pterygota</taxon>
        <taxon>Neoptera</taxon>
        <taxon>Endopterygota</taxon>
        <taxon>Lepidoptera</taxon>
        <taxon>Glossata</taxon>
        <taxon>Ditrysia</taxon>
        <taxon>Papilionoidea</taxon>
        <taxon>Nymphalidae</taxon>
        <taxon>Nymphalinae</taxon>
        <taxon>Vanessa</taxon>
    </lineage>
</organism>
<accession>A0ABM4AXJ2</accession>
<name>A0ABM4AXJ2_VANTA</name>
<evidence type="ECO:0000256" key="1">
    <source>
        <dbReference type="SAM" id="MobiDB-lite"/>
    </source>
</evidence>
<sequence>MASINIRRAGWLDRMVEYQKNKFFDDLKKLPVVQIKAKIEQAPFGYADSQDWDYESVVRLITLIRDSDGAKSVRQALRRSMQSNRRFMSVVQSLKAFPSLAKDHDNHFYYDMDAGEYYADAKYDTFDDKTEEDRIIVVSNPVEARLPSASISVKLLKSILENRAEAGRHKPTTKKKIPWSTTSKKPKTSNSDSPKDDISESNVSSATTNQPEVKTTG</sequence>
<feature type="compositionally biased region" description="Low complexity" evidence="1">
    <location>
        <begin position="178"/>
        <end position="192"/>
    </location>
</feature>
<dbReference type="Proteomes" id="UP001652626">
    <property type="component" value="Chromosome 30"/>
</dbReference>
<dbReference type="RefSeq" id="XP_064076017.1">
    <property type="nucleotide sequence ID" value="XM_064219947.1"/>
</dbReference>
<reference evidence="3" key="1">
    <citation type="submission" date="2025-08" db="UniProtKB">
        <authorList>
            <consortium name="RefSeq"/>
        </authorList>
    </citation>
    <scope>IDENTIFICATION</scope>
    <source>
        <tissue evidence="3">Whole body</tissue>
    </source>
</reference>
<feature type="compositionally biased region" description="Polar residues" evidence="1">
    <location>
        <begin position="200"/>
        <end position="217"/>
    </location>
</feature>
<keyword evidence="2" id="KW-1185">Reference proteome</keyword>
<gene>
    <name evidence="3" type="primary">LOC113391615</name>
</gene>
<dbReference type="GeneID" id="113391615"/>
<evidence type="ECO:0000313" key="2">
    <source>
        <dbReference type="Proteomes" id="UP001652626"/>
    </source>
</evidence>
<evidence type="ECO:0000313" key="3">
    <source>
        <dbReference type="RefSeq" id="XP_064076017.1"/>
    </source>
</evidence>
<protein>
    <submittedName>
        <fullName evidence="3">Uncharacterized protein LOC113391615</fullName>
    </submittedName>
</protein>